<dbReference type="RefSeq" id="WP_158513188.1">
    <property type="nucleotide sequence ID" value="NZ_CP014671.1"/>
</dbReference>
<reference evidence="2" key="1">
    <citation type="submission" date="2016-03" db="EMBL/GenBank/DDBJ databases">
        <title>Complete genome sequence of Solimmundus cernigliae, representing a novel lineage of polycyclic aromatic hydrocarbon degraders within the Gammaproteobacteria.</title>
        <authorList>
            <person name="Singleton D.R."/>
            <person name="Dickey A.N."/>
            <person name="Scholl E.H."/>
            <person name="Wright F.A."/>
            <person name="Aitken M.D."/>
        </authorList>
    </citation>
    <scope>NUCLEOTIDE SEQUENCE [LARGE SCALE GENOMIC DNA]</scope>
    <source>
        <strain evidence="2">TR3.2</strain>
    </source>
</reference>
<keyword evidence="2" id="KW-1185">Reference proteome</keyword>
<dbReference type="InterPro" id="IPR002591">
    <property type="entry name" value="Phosphodiest/P_Trfase"/>
</dbReference>
<evidence type="ECO:0000313" key="1">
    <source>
        <dbReference type="EMBL" id="ANX04443.1"/>
    </source>
</evidence>
<gene>
    <name evidence="1" type="ORF">PG2T_09805</name>
</gene>
<dbReference type="Proteomes" id="UP000092952">
    <property type="component" value="Chromosome"/>
</dbReference>
<dbReference type="AlphaFoldDB" id="A0A1B1YUZ1"/>
<organism evidence="1 2">
    <name type="scientific">Immundisolibacter cernigliae</name>
    <dbReference type="NCBI Taxonomy" id="1810504"/>
    <lineage>
        <taxon>Bacteria</taxon>
        <taxon>Pseudomonadati</taxon>
        <taxon>Pseudomonadota</taxon>
        <taxon>Gammaproteobacteria</taxon>
        <taxon>Immundisolibacterales</taxon>
        <taxon>Immundisolibacteraceae</taxon>
        <taxon>Immundisolibacter</taxon>
    </lineage>
</organism>
<dbReference type="Pfam" id="PF01663">
    <property type="entry name" value="Phosphodiest"/>
    <property type="match status" value="1"/>
</dbReference>
<evidence type="ECO:0008006" key="3">
    <source>
        <dbReference type="Google" id="ProtNLM"/>
    </source>
</evidence>
<sequence length="397" mass="42271">MTIVRPTRINAGAPLLIPPDYAHSTLGLTASIEVASGGPGAGTAPLPELPPGALAAKRSVVLLIIDGLGLDYLRQASTDGPLANNLLCGLSSVCPATTSAAITSFFTGLAPASHGLLGWFTPFEARDQVVLPLLARVRNGPGLPPTDLATLYRSPPLAARLTRDCHVVTGRRIAGSAYSRFHAGPAQVHGYRSLSGLFGQLEQLVRANGPPRYVHAYWSELDHLAHEHGVAHRRTREHLRQIEAQLGRFLKAIAGTDTLLLVTADHGFIDTAPERSLLLNDHPDLAQRLRLPLAGESRLAFVHAKPEQREALGAELAEFLGDRATVLSGAQFIAACFLGPGEHHPALAQRVGDWVVAMADGWTLRDRLPGEKPFMPVGVHGGLSEAELNVPVAVFEA</sequence>
<dbReference type="SUPFAM" id="SSF53649">
    <property type="entry name" value="Alkaline phosphatase-like"/>
    <property type="match status" value="1"/>
</dbReference>
<accession>A0A1B1YUZ1</accession>
<dbReference type="EMBL" id="CP014671">
    <property type="protein sequence ID" value="ANX04443.1"/>
    <property type="molecule type" value="Genomic_DNA"/>
</dbReference>
<proteinExistence type="predicted"/>
<dbReference type="GO" id="GO:0016787">
    <property type="term" value="F:hydrolase activity"/>
    <property type="evidence" value="ECO:0007669"/>
    <property type="project" value="UniProtKB-ARBA"/>
</dbReference>
<name>A0A1B1YUZ1_9GAMM</name>
<dbReference type="KEGG" id="gbi:PG2T_09805"/>
<dbReference type="PANTHER" id="PTHR10151">
    <property type="entry name" value="ECTONUCLEOTIDE PYROPHOSPHATASE/PHOSPHODIESTERASE"/>
    <property type="match status" value="1"/>
</dbReference>
<protein>
    <recommendedName>
        <fullName evidence="3">Phosphodiesterase</fullName>
    </recommendedName>
</protein>
<dbReference type="Gene3D" id="3.40.720.10">
    <property type="entry name" value="Alkaline Phosphatase, subunit A"/>
    <property type="match status" value="1"/>
</dbReference>
<dbReference type="InParanoid" id="A0A1B1YUZ1"/>
<evidence type="ECO:0000313" key="2">
    <source>
        <dbReference type="Proteomes" id="UP000092952"/>
    </source>
</evidence>
<dbReference type="InterPro" id="IPR017850">
    <property type="entry name" value="Alkaline_phosphatase_core_sf"/>
</dbReference>
<dbReference type="PANTHER" id="PTHR10151:SF120">
    <property type="entry name" value="BIS(5'-ADENOSYL)-TRIPHOSPHATASE"/>
    <property type="match status" value="1"/>
</dbReference>
<dbReference type="STRING" id="1810504.PG2T_09805"/>
<dbReference type="OrthoDB" id="502398at2"/>